<feature type="domain" description="Glucose-methanol-choline oxidoreductase C-terminal" evidence="18">
    <location>
        <begin position="628"/>
        <end position="691"/>
    </location>
</feature>
<dbReference type="Pfam" id="PF05199">
    <property type="entry name" value="GMC_oxred_C"/>
    <property type="match status" value="1"/>
</dbReference>
<sequence length="1395" mass="155495">MASTPQLVTPELNGNKIHTPPYQNGNGGMMNGVHWPPTPAEPPRTPDLDGSLRPAPRSRSSSIPSSTSSPEPDRNSFFTDKKGRARSMPVRTEGPHEQNSGPHTRARAKIRSYVDDTRAKQFPRLSKPVELMRSSYDTVVIGSGYGGAVAASRMARAGQSVCLLELGKERWPGEYPTGMRESAGELHCSGDFAPGFLHGIDVNAGDPTGMYHLIFGKGQNAIVCNGLGGTSLMNANVFLRADEDTMAMKFWPPELRQRGALDEWYDKVEDVLEPEKYPEDWPRLPKLELLKKQAEYLNMTDKFDRVKQTTRFRNGPNRCGVEMSASALTGQDATGVNDGSKTTTLVTYLSDAWNWGSEMFCECEVRYIEKVQDRRGGYNIYFAWHGRNRGHFKANLHGDLLWVHAKRAVFLGAGAIGSTEILLRSKAMGMPMSDQVGQNMSGNGDILAFGYNTDEEVNGIGRAFPNPYKPIGPTITGIIDNRRGHANPLDGYVIEEGAVPQALARLLQTMLDFMPGAQGPKNDTVIERTQACLARWGSRLLGPYFKKGAIERTQVYLIMSHDKLIQNPQFTGNQAVLTLEDDKPRLEFLGVGRSDHVKKLNEILAKATEAVGGTLVNNPFFALMGQQVTVHPIGGACMARDNSGKTGVTDHVGRVFTGNHEEVYDGLIVTDGAVIPAALGANPFATITALAERSVAAFAKQQKLDVSEEKNGILDLFSEPAHHPYYTKSDDETEYDEVQLDAELNSLDMTISDMEKARAIKAGGFGFTEVMSGFIHKDSNMKDDHRATYELAYRTAKSRCESARFFLSVQSFNTRHIVNDPDHKGLLTGTFVCPTIPGSPFMVQRGQFGLFIMDTKAPGTRNLTYDFDMRGTNGRVLHFHGYKVVDSSVALAPLAFWRSTSTLYVTVTEKLPTPLFNPNAEEPWRHGKVLAKGMMHITPTDFMSEIMTLTPTGSGLLKKVASAANFMTYFTRKSMSLFLAPLTPLQYPSQTYNGFINNTPPSKSYNIVARDNVVTRLHMWEPTYRPLDENGAPVEVKNLFMIPGASVDHQIYALPTIPFNAVNYFCRAGYRVFITVHRIGQLVIAENNWTTYDARLDLRASLEYIRENFYPKDNIGKIYTIAHCMGSVAFSTGLLDGTIPADWILGVTCSQVFMNPIWNVMNMIKVMAGPIPADRLYKMLAGSWFSCSTSTDDSFVQRCLNQVLRFYPDERREICNSAACHRISLVFARCWNHRNLNEATHRQIDRFFGGVNMRLLHLLMKQGGEGHVMANGPLFEQLDTPQNIERLRGVPFMLFVGRDNAVLAPESTERTYEILCDMFGTSSTGDAGDIQFRRRVVPGYGHLDCWMGRNAWKDVYPFVLEEVDRVARGENYKFREPDARHCKFTKMIESGDLLY</sequence>
<dbReference type="RefSeq" id="XP_030989910.1">
    <property type="nucleotide sequence ID" value="XM_031135890.1"/>
</dbReference>
<accession>A0A507AVQ5</accession>
<evidence type="ECO:0000256" key="1">
    <source>
        <dbReference type="ARBA" id="ARBA00001974"/>
    </source>
</evidence>
<evidence type="ECO:0000313" key="21">
    <source>
        <dbReference type="Proteomes" id="UP000319257"/>
    </source>
</evidence>
<dbReference type="InterPro" id="IPR000172">
    <property type="entry name" value="GMC_OxRdtase_N"/>
</dbReference>
<feature type="compositionally biased region" description="Low complexity" evidence="16">
    <location>
        <begin position="51"/>
        <end position="70"/>
    </location>
</feature>
<dbReference type="Proteomes" id="UP000319257">
    <property type="component" value="Unassembled WGS sequence"/>
</dbReference>
<dbReference type="InParanoid" id="A0A507AVQ5"/>
<keyword evidence="7" id="KW-0443">Lipid metabolism</keyword>
<evidence type="ECO:0000256" key="4">
    <source>
        <dbReference type="ARBA" id="ARBA00022630"/>
    </source>
</evidence>
<evidence type="ECO:0000256" key="5">
    <source>
        <dbReference type="ARBA" id="ARBA00022827"/>
    </source>
</evidence>
<comment type="pathway">
    <text evidence="12">Steroid metabolism; cholesterol degradation.</text>
</comment>
<proteinExistence type="inferred from homology"/>
<feature type="compositionally biased region" description="Pro residues" evidence="16">
    <location>
        <begin position="36"/>
        <end position="45"/>
    </location>
</feature>
<keyword evidence="9" id="KW-0753">Steroid metabolism</keyword>
<feature type="domain" description="Glucose-methanol-choline oxidoreductase N-terminal" evidence="17">
    <location>
        <begin position="149"/>
        <end position="440"/>
    </location>
</feature>
<dbReference type="STRING" id="1093900.A0A507AVQ5"/>
<feature type="region of interest" description="Disordered" evidence="16">
    <location>
        <begin position="1"/>
        <end position="108"/>
    </location>
</feature>
<keyword evidence="10" id="KW-0413">Isomerase</keyword>
<dbReference type="GO" id="GO:0004769">
    <property type="term" value="F:steroid Delta-isomerase activity"/>
    <property type="evidence" value="ECO:0007669"/>
    <property type="project" value="UniProtKB-EC"/>
</dbReference>
<keyword evidence="4" id="KW-0285">Flavoprotein</keyword>
<comment type="caution">
    <text evidence="20">The sequence shown here is derived from an EMBL/GenBank/DDBJ whole genome shotgun (WGS) entry which is preliminary data.</text>
</comment>
<dbReference type="InterPro" id="IPR036188">
    <property type="entry name" value="FAD/NAD-bd_sf"/>
</dbReference>
<dbReference type="OrthoDB" id="9974421at2759"/>
<dbReference type="InterPro" id="IPR052542">
    <property type="entry name" value="Cholesterol_Oxidase"/>
</dbReference>
<dbReference type="GO" id="GO:0008203">
    <property type="term" value="P:cholesterol metabolic process"/>
    <property type="evidence" value="ECO:0007669"/>
    <property type="project" value="UniProtKB-KW"/>
</dbReference>
<evidence type="ECO:0000256" key="3">
    <source>
        <dbReference type="ARBA" id="ARBA00022548"/>
    </source>
</evidence>
<dbReference type="SUPFAM" id="SSF51905">
    <property type="entry name" value="FAD/NAD(P)-binding domain"/>
    <property type="match status" value="1"/>
</dbReference>
<protein>
    <recommendedName>
        <fullName evidence="14">Cholesterol oxidase</fullName>
        <ecNumber evidence="13">1.1.3.6</ecNumber>
        <ecNumber evidence="11">5.3.3.1</ecNumber>
    </recommendedName>
    <alternativeName>
        <fullName evidence="15">Cholesterol isomerase</fullName>
    </alternativeName>
</protein>
<dbReference type="GO" id="GO:0050660">
    <property type="term" value="F:flavin adenine dinucleotide binding"/>
    <property type="evidence" value="ECO:0007669"/>
    <property type="project" value="InterPro"/>
</dbReference>
<name>A0A507AVQ5_9PEZI</name>
<evidence type="ECO:0000259" key="17">
    <source>
        <dbReference type="Pfam" id="PF00732"/>
    </source>
</evidence>
<dbReference type="GO" id="GO:0016995">
    <property type="term" value="F:cholesterol oxidase activity"/>
    <property type="evidence" value="ECO:0007669"/>
    <property type="project" value="UniProtKB-EC"/>
</dbReference>
<dbReference type="Pfam" id="PF00732">
    <property type="entry name" value="GMC_oxred_N"/>
    <property type="match status" value="1"/>
</dbReference>
<evidence type="ECO:0000256" key="11">
    <source>
        <dbReference type="ARBA" id="ARBA00038856"/>
    </source>
</evidence>
<keyword evidence="21" id="KW-1185">Reference proteome</keyword>
<dbReference type="Gene3D" id="3.30.410.10">
    <property type="entry name" value="Cholesterol Oxidase, domain 2"/>
    <property type="match status" value="1"/>
</dbReference>
<keyword evidence="3" id="KW-0153">Cholesterol metabolism</keyword>
<keyword evidence="6" id="KW-0560">Oxidoreductase</keyword>
<keyword evidence="5" id="KW-0274">FAD</keyword>
<dbReference type="Gene3D" id="3.40.50.1820">
    <property type="entry name" value="alpha/beta hydrolase"/>
    <property type="match status" value="1"/>
</dbReference>
<dbReference type="InterPro" id="IPR029058">
    <property type="entry name" value="AB_hydrolase_fold"/>
</dbReference>
<dbReference type="EC" id="1.1.3.6" evidence="13"/>
<comment type="cofactor">
    <cofactor evidence="1">
        <name>FAD</name>
        <dbReference type="ChEBI" id="CHEBI:57692"/>
    </cofactor>
</comment>
<evidence type="ECO:0000256" key="13">
    <source>
        <dbReference type="ARBA" id="ARBA00049723"/>
    </source>
</evidence>
<keyword evidence="8" id="KW-1207">Sterol metabolism</keyword>
<dbReference type="EMBL" id="SKBQ01000007">
    <property type="protein sequence ID" value="TPX08330.1"/>
    <property type="molecule type" value="Genomic_DNA"/>
</dbReference>
<comment type="similarity">
    <text evidence="2">Belongs to the GMC oxidoreductase family.</text>
</comment>
<feature type="compositionally biased region" description="Basic and acidic residues" evidence="16">
    <location>
        <begin position="71"/>
        <end position="82"/>
    </location>
</feature>
<evidence type="ECO:0000256" key="12">
    <source>
        <dbReference type="ARBA" id="ARBA00049645"/>
    </source>
</evidence>
<evidence type="ECO:0000256" key="2">
    <source>
        <dbReference type="ARBA" id="ARBA00010790"/>
    </source>
</evidence>
<evidence type="ECO:0000313" key="19">
    <source>
        <dbReference type="EMBL" id="TPX08199.1"/>
    </source>
</evidence>
<reference evidence="20 21" key="1">
    <citation type="submission" date="2019-06" db="EMBL/GenBank/DDBJ databases">
        <title>Draft genome sequence of the filamentous fungus Phialemoniopsis curvata isolated from diesel fuel.</title>
        <authorList>
            <person name="Varaljay V.A."/>
            <person name="Lyon W.J."/>
            <person name="Crouch A.L."/>
            <person name="Drake C.E."/>
            <person name="Hollomon J.M."/>
            <person name="Nadeau L.J."/>
            <person name="Nunn H.S."/>
            <person name="Stevenson B.S."/>
            <person name="Bojanowski C.L."/>
            <person name="Crookes-Goodson W.J."/>
        </authorList>
    </citation>
    <scope>NUCLEOTIDE SEQUENCE [LARGE SCALE GENOMIC DNA]</scope>
    <source>
        <strain evidence="20 21">D216</strain>
    </source>
</reference>
<dbReference type="GeneID" id="41969221"/>
<dbReference type="PANTHER" id="PTHR47470">
    <property type="entry name" value="CHOLESTEROL OXIDASE"/>
    <property type="match status" value="1"/>
</dbReference>
<evidence type="ECO:0000313" key="20">
    <source>
        <dbReference type="EMBL" id="TPX08330.1"/>
    </source>
</evidence>
<organism evidence="20 21">
    <name type="scientific">Thyridium curvatum</name>
    <dbReference type="NCBI Taxonomy" id="1093900"/>
    <lineage>
        <taxon>Eukaryota</taxon>
        <taxon>Fungi</taxon>
        <taxon>Dikarya</taxon>
        <taxon>Ascomycota</taxon>
        <taxon>Pezizomycotina</taxon>
        <taxon>Sordariomycetes</taxon>
        <taxon>Sordariomycetidae</taxon>
        <taxon>Thyridiales</taxon>
        <taxon>Thyridiaceae</taxon>
        <taxon>Thyridium</taxon>
    </lineage>
</organism>
<evidence type="ECO:0000256" key="14">
    <source>
        <dbReference type="ARBA" id="ARBA00049744"/>
    </source>
</evidence>
<evidence type="ECO:0000256" key="10">
    <source>
        <dbReference type="ARBA" id="ARBA00023235"/>
    </source>
</evidence>
<dbReference type="SUPFAM" id="SSF53474">
    <property type="entry name" value="alpha/beta-Hydrolases"/>
    <property type="match status" value="1"/>
</dbReference>
<evidence type="ECO:0000259" key="18">
    <source>
        <dbReference type="Pfam" id="PF05199"/>
    </source>
</evidence>
<gene>
    <name evidence="19" type="ORF">E0L32_001774</name>
    <name evidence="20" type="ORF">E0L32_001905</name>
</gene>
<evidence type="ECO:0000256" key="6">
    <source>
        <dbReference type="ARBA" id="ARBA00023002"/>
    </source>
</evidence>
<dbReference type="InterPro" id="IPR007867">
    <property type="entry name" value="GMC_OxRtase_C"/>
</dbReference>
<evidence type="ECO:0000256" key="8">
    <source>
        <dbReference type="ARBA" id="ARBA00023166"/>
    </source>
</evidence>
<dbReference type="EMBL" id="SKBQ01000007">
    <property type="protein sequence ID" value="TPX08199.1"/>
    <property type="molecule type" value="Genomic_DNA"/>
</dbReference>
<evidence type="ECO:0000256" key="15">
    <source>
        <dbReference type="ARBA" id="ARBA00049778"/>
    </source>
</evidence>
<evidence type="ECO:0000256" key="16">
    <source>
        <dbReference type="SAM" id="MobiDB-lite"/>
    </source>
</evidence>
<dbReference type="EC" id="5.3.3.1" evidence="11"/>
<dbReference type="Gene3D" id="3.50.50.60">
    <property type="entry name" value="FAD/NAD(P)-binding domain"/>
    <property type="match status" value="3"/>
</dbReference>
<evidence type="ECO:0000256" key="7">
    <source>
        <dbReference type="ARBA" id="ARBA00023098"/>
    </source>
</evidence>
<evidence type="ECO:0000256" key="9">
    <source>
        <dbReference type="ARBA" id="ARBA00023221"/>
    </source>
</evidence>
<dbReference type="PANTHER" id="PTHR47470:SF1">
    <property type="entry name" value="FAD-DEPENDENT OXIDOREDUCTASE 2 FAD BINDING DOMAIN-CONTAINING PROTEIN"/>
    <property type="match status" value="1"/>
</dbReference>